<dbReference type="Pfam" id="PF03372">
    <property type="entry name" value="Exo_endo_phos"/>
    <property type="match status" value="1"/>
</dbReference>
<evidence type="ECO:0000259" key="1">
    <source>
        <dbReference type="Pfam" id="PF03372"/>
    </source>
</evidence>
<name>A0ABM8YT74_9BACI</name>
<feature type="domain" description="Endonuclease/exonuclease/phosphatase" evidence="1">
    <location>
        <begin position="8"/>
        <end position="247"/>
    </location>
</feature>
<comment type="caution">
    <text evidence="2">The sequence shown here is derived from an EMBL/GenBank/DDBJ whole genome shotgun (WGS) entry which is preliminary data.</text>
</comment>
<dbReference type="Gene3D" id="3.60.10.10">
    <property type="entry name" value="Endonuclease/exonuclease/phosphatase"/>
    <property type="match status" value="1"/>
</dbReference>
<dbReference type="EMBL" id="CAKJTJ010000038">
    <property type="protein sequence ID" value="CAG9623207.1"/>
    <property type="molecule type" value="Genomic_DNA"/>
</dbReference>
<accession>A0ABM8YT74</accession>
<dbReference type="Proteomes" id="UP000789833">
    <property type="component" value="Unassembled WGS sequence"/>
</dbReference>
<dbReference type="InterPro" id="IPR005135">
    <property type="entry name" value="Endo/exonuclease/phosphatase"/>
</dbReference>
<evidence type="ECO:0000313" key="3">
    <source>
        <dbReference type="Proteomes" id="UP000789833"/>
    </source>
</evidence>
<reference evidence="2 3" key="1">
    <citation type="submission" date="2021-10" db="EMBL/GenBank/DDBJ databases">
        <authorList>
            <person name="Criscuolo A."/>
        </authorList>
    </citation>
    <scope>NUCLEOTIDE SEQUENCE [LARGE SCALE GENOMIC DNA]</scope>
    <source>
        <strain evidence="3">CIP 111883</strain>
    </source>
</reference>
<dbReference type="InterPro" id="IPR036691">
    <property type="entry name" value="Endo/exonu/phosph_ase_sf"/>
</dbReference>
<keyword evidence="3" id="KW-1185">Reference proteome</keyword>
<dbReference type="CDD" id="cd09083">
    <property type="entry name" value="EEP-1"/>
    <property type="match status" value="1"/>
</dbReference>
<sequence>MISTYKIMTFNIRVIVPSDPFSWEQRKNWIYTTIDTYRPDVIGMQEITPYMLEWIKAAFQETYDIYSVNRVNSIKDGEYIAILSKKTIFTVGKKGAFMLSETPSEKGSIGWDAEYPRVCQWLELSPTHKNTSVMRIYNTHLDHIGKNARQNGLQLIKKEMQRVKLPVVLTGDFNDTPDSGALHKVASMRSCYAGFNQQEKEHSLTFHDYKGGTIGSPIDYILSDNNVNLSSTKIIRDRYKEGYPSDHYPILTTITFP</sequence>
<dbReference type="PANTHER" id="PTHR12121:SF36">
    <property type="entry name" value="ENDONUCLEASE_EXONUCLEASE_PHOSPHATASE DOMAIN-CONTAINING PROTEIN"/>
    <property type="match status" value="1"/>
</dbReference>
<dbReference type="InterPro" id="IPR050410">
    <property type="entry name" value="CCR4/nocturin_mRNA_transcr"/>
</dbReference>
<gene>
    <name evidence="2" type="ORF">BACCIP111883_04003</name>
</gene>
<evidence type="ECO:0000313" key="2">
    <source>
        <dbReference type="EMBL" id="CAG9623207.1"/>
    </source>
</evidence>
<dbReference type="PANTHER" id="PTHR12121">
    <property type="entry name" value="CARBON CATABOLITE REPRESSOR PROTEIN 4"/>
    <property type="match status" value="1"/>
</dbReference>
<proteinExistence type="predicted"/>
<protein>
    <recommendedName>
        <fullName evidence="1">Endonuclease/exonuclease/phosphatase domain-containing protein</fullName>
    </recommendedName>
</protein>
<dbReference type="RefSeq" id="WP_230504445.1">
    <property type="nucleotide sequence ID" value="NZ_CAKJTJ010000038.1"/>
</dbReference>
<organism evidence="2 3">
    <name type="scientific">Sutcliffiella rhizosphaerae</name>
    <dbReference type="NCBI Taxonomy" id="2880967"/>
    <lineage>
        <taxon>Bacteria</taxon>
        <taxon>Bacillati</taxon>
        <taxon>Bacillota</taxon>
        <taxon>Bacilli</taxon>
        <taxon>Bacillales</taxon>
        <taxon>Bacillaceae</taxon>
        <taxon>Sutcliffiella</taxon>
    </lineage>
</organism>
<dbReference type="SUPFAM" id="SSF56219">
    <property type="entry name" value="DNase I-like"/>
    <property type="match status" value="1"/>
</dbReference>